<feature type="transmembrane region" description="Helical" evidence="9">
    <location>
        <begin position="303"/>
        <end position="324"/>
    </location>
</feature>
<name>A0ABR1D1U1_NECAM</name>
<dbReference type="InterPro" id="IPR000276">
    <property type="entry name" value="GPCR_Rhodpsn"/>
</dbReference>
<evidence type="ECO:0000256" key="5">
    <source>
        <dbReference type="ARBA" id="ARBA00023040"/>
    </source>
</evidence>
<evidence type="ECO:0000313" key="12">
    <source>
        <dbReference type="Proteomes" id="UP001303046"/>
    </source>
</evidence>
<protein>
    <recommendedName>
        <fullName evidence="10">G-protein coupled receptors family 1 profile domain-containing protein</fullName>
    </recommendedName>
</protein>
<evidence type="ECO:0000256" key="2">
    <source>
        <dbReference type="ARBA" id="ARBA00022475"/>
    </source>
</evidence>
<accession>A0ABR1D1U1</accession>
<reference evidence="11 12" key="1">
    <citation type="submission" date="2023-08" db="EMBL/GenBank/DDBJ databases">
        <title>A Necator americanus chromosomal reference genome.</title>
        <authorList>
            <person name="Ilik V."/>
            <person name="Petrzelkova K.J."/>
            <person name="Pardy F."/>
            <person name="Fuh T."/>
            <person name="Niatou-Singa F.S."/>
            <person name="Gouil Q."/>
            <person name="Baker L."/>
            <person name="Ritchie M.E."/>
            <person name="Jex A.R."/>
            <person name="Gazzola D."/>
            <person name="Li H."/>
            <person name="Toshio Fujiwara R."/>
            <person name="Zhan B."/>
            <person name="Aroian R.V."/>
            <person name="Pafco B."/>
            <person name="Schwarz E.M."/>
        </authorList>
    </citation>
    <scope>NUCLEOTIDE SEQUENCE [LARGE SCALE GENOMIC DNA]</scope>
    <source>
        <strain evidence="11 12">Aroian</strain>
        <tissue evidence="11">Whole animal</tissue>
    </source>
</reference>
<dbReference type="Pfam" id="PF00001">
    <property type="entry name" value="7tm_1"/>
    <property type="match status" value="1"/>
</dbReference>
<evidence type="ECO:0000256" key="1">
    <source>
        <dbReference type="ARBA" id="ARBA00004651"/>
    </source>
</evidence>
<keyword evidence="3 9" id="KW-0812">Transmembrane</keyword>
<dbReference type="PRINTS" id="PR00237">
    <property type="entry name" value="GPCRRHODOPSN"/>
</dbReference>
<dbReference type="CDD" id="cd00637">
    <property type="entry name" value="7tm_classA_rhodopsin-like"/>
    <property type="match status" value="1"/>
</dbReference>
<sequence length="427" mass="48748">MSRAIQICLENELRVVQTPPANLKGQLVRHRANDRLCTTPSCVVCPYGREDPEDLLSTYKDNLKRYPMMSDASIVGTILRINTIAYVITIVIGVIGNLWVVWKVGVVLLFGRTSSVPRQILYCIFVICCADLLALCDLSLLVHFQISEEWVFGNATCKLFCCVEVLNKFLIPVALVHISRASYRSVCVKQEVKKKNSHLWLIVTNVLAAVTVLTLMIFVAYFSNTNSFPIRRKRMIICNFSPPPYWETVFNLIAFFVGYIMTSVAYVYFYANVPILLKRRYSANIRSGQRINSQSILRIRRTVTAFVVVYLLCWTPYWILFWFLSAVNVLHRWMVVVSAFTHLLPYIACTAYPVILTAMNKEIRSAHSLIIDSKKRQFTTIRQGALQAMIAQTGMIQAWMRIGMMNKENTIVQIPEVSSEDGDVIQL</sequence>
<comment type="caution">
    <text evidence="11">The sequence shown here is derived from an EMBL/GenBank/DDBJ whole genome shotgun (WGS) entry which is preliminary data.</text>
</comment>
<dbReference type="PANTHER" id="PTHR24229:SF40">
    <property type="entry name" value="ALLATOSTATIN C RECEPTOR 1-RELATED"/>
    <property type="match status" value="1"/>
</dbReference>
<comment type="subcellular location">
    <subcellularLocation>
        <location evidence="1">Cell membrane</location>
        <topology evidence="1">Multi-pass membrane protein</topology>
    </subcellularLocation>
</comment>
<feature type="transmembrane region" description="Helical" evidence="9">
    <location>
        <begin position="199"/>
        <end position="222"/>
    </location>
</feature>
<keyword evidence="5" id="KW-0297">G-protein coupled receptor</keyword>
<dbReference type="Gene3D" id="1.20.1070.10">
    <property type="entry name" value="Rhodopsin 7-helix transmembrane proteins"/>
    <property type="match status" value="1"/>
</dbReference>
<dbReference type="SUPFAM" id="SSF81321">
    <property type="entry name" value="Family A G protein-coupled receptor-like"/>
    <property type="match status" value="1"/>
</dbReference>
<feature type="transmembrane region" description="Helical" evidence="9">
    <location>
        <begin position="119"/>
        <end position="142"/>
    </location>
</feature>
<feature type="transmembrane region" description="Helical" evidence="9">
    <location>
        <begin position="330"/>
        <end position="355"/>
    </location>
</feature>
<dbReference type="PANTHER" id="PTHR24229">
    <property type="entry name" value="NEUROPEPTIDES RECEPTOR"/>
    <property type="match status" value="1"/>
</dbReference>
<evidence type="ECO:0000256" key="8">
    <source>
        <dbReference type="ARBA" id="ARBA00023224"/>
    </source>
</evidence>
<keyword evidence="8" id="KW-0807">Transducer</keyword>
<keyword evidence="4 9" id="KW-1133">Transmembrane helix</keyword>
<dbReference type="PROSITE" id="PS50262">
    <property type="entry name" value="G_PROTEIN_RECEP_F1_2"/>
    <property type="match status" value="1"/>
</dbReference>
<dbReference type="InterPro" id="IPR017452">
    <property type="entry name" value="GPCR_Rhodpsn_7TM"/>
</dbReference>
<dbReference type="EMBL" id="JAVFWL010000003">
    <property type="protein sequence ID" value="KAK6744459.1"/>
    <property type="molecule type" value="Genomic_DNA"/>
</dbReference>
<evidence type="ECO:0000256" key="3">
    <source>
        <dbReference type="ARBA" id="ARBA00022692"/>
    </source>
</evidence>
<feature type="transmembrane region" description="Helical" evidence="9">
    <location>
        <begin position="249"/>
        <end position="271"/>
    </location>
</feature>
<feature type="transmembrane region" description="Helical" evidence="9">
    <location>
        <begin position="74"/>
        <end position="99"/>
    </location>
</feature>
<keyword evidence="6 9" id="KW-0472">Membrane</keyword>
<evidence type="ECO:0000256" key="9">
    <source>
        <dbReference type="SAM" id="Phobius"/>
    </source>
</evidence>
<keyword evidence="2" id="KW-1003">Cell membrane</keyword>
<evidence type="ECO:0000256" key="4">
    <source>
        <dbReference type="ARBA" id="ARBA00022989"/>
    </source>
</evidence>
<evidence type="ECO:0000256" key="7">
    <source>
        <dbReference type="ARBA" id="ARBA00023170"/>
    </source>
</evidence>
<organism evidence="11 12">
    <name type="scientific">Necator americanus</name>
    <name type="common">Human hookworm</name>
    <dbReference type="NCBI Taxonomy" id="51031"/>
    <lineage>
        <taxon>Eukaryota</taxon>
        <taxon>Metazoa</taxon>
        <taxon>Ecdysozoa</taxon>
        <taxon>Nematoda</taxon>
        <taxon>Chromadorea</taxon>
        <taxon>Rhabditida</taxon>
        <taxon>Rhabditina</taxon>
        <taxon>Rhabditomorpha</taxon>
        <taxon>Strongyloidea</taxon>
        <taxon>Ancylostomatidae</taxon>
        <taxon>Bunostominae</taxon>
        <taxon>Necator</taxon>
    </lineage>
</organism>
<feature type="domain" description="G-protein coupled receptors family 1 profile" evidence="10">
    <location>
        <begin position="102"/>
        <end position="356"/>
    </location>
</feature>
<gene>
    <name evidence="11" type="primary">Necator_chrIII.g12036</name>
    <name evidence="11" type="ORF">RB195_011270</name>
</gene>
<dbReference type="Proteomes" id="UP001303046">
    <property type="component" value="Unassembled WGS sequence"/>
</dbReference>
<evidence type="ECO:0000259" key="10">
    <source>
        <dbReference type="PROSITE" id="PS50262"/>
    </source>
</evidence>
<evidence type="ECO:0000256" key="6">
    <source>
        <dbReference type="ARBA" id="ARBA00023136"/>
    </source>
</evidence>
<keyword evidence="7" id="KW-0675">Receptor</keyword>
<evidence type="ECO:0000313" key="11">
    <source>
        <dbReference type="EMBL" id="KAK6744459.1"/>
    </source>
</evidence>
<keyword evidence="12" id="KW-1185">Reference proteome</keyword>
<proteinExistence type="predicted"/>